<keyword evidence="6" id="KW-0413">Isomerase</keyword>
<dbReference type="UniPathway" id="UPA00115">
    <property type="reaction ID" value="UER00412"/>
</dbReference>
<keyword evidence="10" id="KW-1185">Reference proteome</keyword>
<sequence length="395" mass="42224">MRNDADGKRQAIHSLRLQALPECPARLDQLHQSRGLRCAIPASSPCSTREHAWCLVATAPIIGPSFLMRSIALLSPTIRFPILFKARPVPRLTPNQLISSTEHIKSIPPKTSFETSSRRIYSNMAAVEASKRAAATAAVQNHYPTNAKWVGIGSGTTIVYVVEAIKNSGTDTTLTKFVPTGYQSKQLVTSAGLTAVEFDAIPEGVVLDIAFDGADEIDDDLNCIKGGGACLFQEKIVALQAKEFICVADSRKLQSRLLTNWAYIPIEVAPIAALRVLRKLRELGSEGPTVRLNVLGKEGPLKTDQGFFIVDAPFPPLLTTTDIQAGKDGSGKNGVWEVATLAQKIKAIPGVLEVGIFYGLTGPQAQAVGAVGGQKPVAAYFGMPDGSVTVRKATP</sequence>
<proteinExistence type="inferred from homology"/>
<evidence type="ECO:0000313" key="9">
    <source>
        <dbReference type="EMBL" id="QKX58129.1"/>
    </source>
</evidence>
<evidence type="ECO:0000256" key="6">
    <source>
        <dbReference type="ARBA" id="ARBA00023235"/>
    </source>
</evidence>
<organism evidence="9 10">
    <name type="scientific">Talaromyces rugulosus</name>
    <name type="common">Penicillium rugulosum</name>
    <dbReference type="NCBI Taxonomy" id="121627"/>
    <lineage>
        <taxon>Eukaryota</taxon>
        <taxon>Fungi</taxon>
        <taxon>Dikarya</taxon>
        <taxon>Ascomycota</taxon>
        <taxon>Pezizomycotina</taxon>
        <taxon>Eurotiomycetes</taxon>
        <taxon>Eurotiomycetidae</taxon>
        <taxon>Eurotiales</taxon>
        <taxon>Trichocomaceae</taxon>
        <taxon>Talaromyces</taxon>
        <taxon>Talaromyces sect. Islandici</taxon>
    </lineage>
</organism>
<dbReference type="CDD" id="cd01398">
    <property type="entry name" value="RPI_A"/>
    <property type="match status" value="1"/>
</dbReference>
<dbReference type="GO" id="GO:0009052">
    <property type="term" value="P:pentose-phosphate shunt, non-oxidative branch"/>
    <property type="evidence" value="ECO:0007669"/>
    <property type="project" value="InterPro"/>
</dbReference>
<evidence type="ECO:0000256" key="2">
    <source>
        <dbReference type="ARBA" id="ARBA00004988"/>
    </source>
</evidence>
<dbReference type="EC" id="5.3.1.6" evidence="4"/>
<evidence type="ECO:0000256" key="5">
    <source>
        <dbReference type="ARBA" id="ARBA00019150"/>
    </source>
</evidence>
<dbReference type="GO" id="GO:0005737">
    <property type="term" value="C:cytoplasm"/>
    <property type="evidence" value="ECO:0007669"/>
    <property type="project" value="TreeGrafter"/>
</dbReference>
<dbReference type="PANTHER" id="PTHR11934:SF0">
    <property type="entry name" value="RIBOSE-5-PHOSPHATE ISOMERASE"/>
    <property type="match status" value="1"/>
</dbReference>
<dbReference type="EMBL" id="CP055900">
    <property type="protein sequence ID" value="QKX58129.1"/>
    <property type="molecule type" value="Genomic_DNA"/>
</dbReference>
<evidence type="ECO:0000256" key="3">
    <source>
        <dbReference type="ARBA" id="ARBA00008088"/>
    </source>
</evidence>
<dbReference type="SUPFAM" id="SSF75445">
    <property type="entry name" value="D-ribose-5-phosphate isomerase (RpiA), lid domain"/>
    <property type="match status" value="1"/>
</dbReference>
<dbReference type="InterPro" id="IPR037171">
    <property type="entry name" value="NagB/RpiA_transferase-like"/>
</dbReference>
<dbReference type="Proteomes" id="UP000509510">
    <property type="component" value="Chromosome III"/>
</dbReference>
<evidence type="ECO:0000313" key="10">
    <source>
        <dbReference type="Proteomes" id="UP000509510"/>
    </source>
</evidence>
<dbReference type="SUPFAM" id="SSF100950">
    <property type="entry name" value="NagB/RpiA/CoA transferase-like"/>
    <property type="match status" value="1"/>
</dbReference>
<dbReference type="RefSeq" id="XP_035344307.1">
    <property type="nucleotide sequence ID" value="XM_035488414.1"/>
</dbReference>
<dbReference type="AlphaFoldDB" id="A0A7H8QVV5"/>
<evidence type="ECO:0000256" key="7">
    <source>
        <dbReference type="ARBA" id="ARBA00029734"/>
    </source>
</evidence>
<accession>A0A7H8QVV5</accession>
<comment type="pathway">
    <text evidence="2">Carbohydrate degradation; pentose phosphate pathway; D-ribose 5-phosphate from D-ribulose 5-phosphate (non-oxidative stage): step 1/1.</text>
</comment>
<dbReference type="Gene3D" id="3.30.70.260">
    <property type="match status" value="1"/>
</dbReference>
<dbReference type="KEGG" id="trg:TRUGW13939_05250"/>
<comment type="catalytic activity">
    <reaction evidence="1">
        <text>aldehydo-D-ribose 5-phosphate = D-ribulose 5-phosphate</text>
        <dbReference type="Rhea" id="RHEA:14657"/>
        <dbReference type="ChEBI" id="CHEBI:58121"/>
        <dbReference type="ChEBI" id="CHEBI:58273"/>
        <dbReference type="EC" id="5.3.1.6"/>
    </reaction>
</comment>
<name>A0A7H8QVV5_TALRU</name>
<dbReference type="PANTHER" id="PTHR11934">
    <property type="entry name" value="RIBOSE-5-PHOSPHATE ISOMERASE"/>
    <property type="match status" value="1"/>
</dbReference>
<dbReference type="GeneID" id="55992748"/>
<dbReference type="GO" id="GO:0006014">
    <property type="term" value="P:D-ribose metabolic process"/>
    <property type="evidence" value="ECO:0007669"/>
    <property type="project" value="TreeGrafter"/>
</dbReference>
<dbReference type="GO" id="GO:0004751">
    <property type="term" value="F:ribose-5-phosphate isomerase activity"/>
    <property type="evidence" value="ECO:0007669"/>
    <property type="project" value="UniProtKB-EC"/>
</dbReference>
<dbReference type="InterPro" id="IPR004788">
    <property type="entry name" value="Ribose5P_isomerase_type_A"/>
</dbReference>
<dbReference type="NCBIfam" id="TIGR00021">
    <property type="entry name" value="rpiA"/>
    <property type="match status" value="1"/>
</dbReference>
<dbReference type="FunFam" id="3.40.50.1360:FF:000014">
    <property type="entry name" value="Ribose 5-phosphate isomerase"/>
    <property type="match status" value="1"/>
</dbReference>
<comment type="similarity">
    <text evidence="3">Belongs to the ribose 5-phosphate isomerase family.</text>
</comment>
<dbReference type="OrthoDB" id="1555531at2759"/>
<gene>
    <name evidence="9" type="ORF">TRUGW13939_05250</name>
</gene>
<evidence type="ECO:0000256" key="4">
    <source>
        <dbReference type="ARBA" id="ARBA00011959"/>
    </source>
</evidence>
<evidence type="ECO:0000256" key="8">
    <source>
        <dbReference type="ARBA" id="ARBA00032273"/>
    </source>
</evidence>
<dbReference type="Gene3D" id="3.40.50.1360">
    <property type="match status" value="1"/>
</dbReference>
<dbReference type="Pfam" id="PF06026">
    <property type="entry name" value="Rib_5-P_isom_A"/>
    <property type="match status" value="1"/>
</dbReference>
<protein>
    <recommendedName>
        <fullName evidence="5">Ribose-5-phosphate isomerase</fullName>
        <ecNumber evidence="4">5.3.1.6</ecNumber>
    </recommendedName>
    <alternativeName>
        <fullName evidence="8">D-ribose-5-phosphate ketol-isomerase</fullName>
    </alternativeName>
    <alternativeName>
        <fullName evidence="7">Phosphoriboisomerase</fullName>
    </alternativeName>
</protein>
<reference evidence="10" key="1">
    <citation type="submission" date="2020-06" db="EMBL/GenBank/DDBJ databases">
        <title>A chromosome-scale genome assembly of Talaromyces rugulosus W13939.</title>
        <authorList>
            <person name="Wang B."/>
            <person name="Guo L."/>
            <person name="Ye K."/>
            <person name="Wang L."/>
        </authorList>
    </citation>
    <scope>NUCLEOTIDE SEQUENCE [LARGE SCALE GENOMIC DNA]</scope>
    <source>
        <strain evidence="10">W13939</strain>
    </source>
</reference>
<evidence type="ECO:0000256" key="1">
    <source>
        <dbReference type="ARBA" id="ARBA00001713"/>
    </source>
</evidence>